<feature type="region of interest" description="Disordered" evidence="1">
    <location>
        <begin position="300"/>
        <end position="322"/>
    </location>
</feature>
<name>A0A4Q4T023_9PEZI</name>
<gene>
    <name evidence="2" type="ORF">DL764_008778</name>
</gene>
<protein>
    <submittedName>
        <fullName evidence="2">Uncharacterized protein</fullName>
    </submittedName>
</protein>
<dbReference type="AlphaFoldDB" id="A0A4Q4T023"/>
<sequence>MFEGSISHRKAYLDLDLNLDTIADDDDMPPISPPSALHNRSSSPAAIRIPIITAPPTITDTALNSQAHHHSDVNESIDRLAHVLREQATISRRNEQILLEGCPLGKRSETPLSGHSTAQDAVSKSDLPSQQPVNTEELQTYGRGAETQANIWLTGTETCSEAREAIQSRKLRRQTDLRLQQNPGLEILLTTMVENNVQCNVQGSTPDPPDLGSRSSISRLPSSAQPGGSSQFKQADDDLMDLVVDANYCEGEDEILLNDTIALREAGGPAGIRKLGALKYRSSAEAGSHCRNLKKNIPRMRRRQKTKASAPSAVPAGMNIHT</sequence>
<dbReference type="Proteomes" id="UP000293360">
    <property type="component" value="Unassembled WGS sequence"/>
</dbReference>
<comment type="caution">
    <text evidence="2">The sequence shown here is derived from an EMBL/GenBank/DDBJ whole genome shotgun (WGS) entry which is preliminary data.</text>
</comment>
<organism evidence="2 3">
    <name type="scientific">Monosporascus ibericus</name>
    <dbReference type="NCBI Taxonomy" id="155417"/>
    <lineage>
        <taxon>Eukaryota</taxon>
        <taxon>Fungi</taxon>
        <taxon>Dikarya</taxon>
        <taxon>Ascomycota</taxon>
        <taxon>Pezizomycotina</taxon>
        <taxon>Sordariomycetes</taxon>
        <taxon>Xylariomycetidae</taxon>
        <taxon>Xylariales</taxon>
        <taxon>Xylariales incertae sedis</taxon>
        <taxon>Monosporascus</taxon>
    </lineage>
</organism>
<evidence type="ECO:0000313" key="2">
    <source>
        <dbReference type="EMBL" id="RYO88019.1"/>
    </source>
</evidence>
<feature type="compositionally biased region" description="Polar residues" evidence="1">
    <location>
        <begin position="224"/>
        <end position="233"/>
    </location>
</feature>
<evidence type="ECO:0000313" key="3">
    <source>
        <dbReference type="Proteomes" id="UP000293360"/>
    </source>
</evidence>
<evidence type="ECO:0000256" key="1">
    <source>
        <dbReference type="SAM" id="MobiDB-lite"/>
    </source>
</evidence>
<feature type="region of interest" description="Disordered" evidence="1">
    <location>
        <begin position="199"/>
        <end position="235"/>
    </location>
</feature>
<proteinExistence type="predicted"/>
<keyword evidence="3" id="KW-1185">Reference proteome</keyword>
<dbReference type="EMBL" id="QJNU01000732">
    <property type="protein sequence ID" value="RYO88019.1"/>
    <property type="molecule type" value="Genomic_DNA"/>
</dbReference>
<accession>A0A4Q4T023</accession>
<dbReference type="OrthoDB" id="3910171at2759"/>
<reference evidence="2 3" key="1">
    <citation type="submission" date="2018-06" db="EMBL/GenBank/DDBJ databases">
        <title>Complete Genomes of Monosporascus.</title>
        <authorList>
            <person name="Robinson A.J."/>
            <person name="Natvig D.O."/>
        </authorList>
    </citation>
    <scope>NUCLEOTIDE SEQUENCE [LARGE SCALE GENOMIC DNA]</scope>
    <source>
        <strain evidence="2 3">CBS 110550</strain>
    </source>
</reference>
<feature type="compositionally biased region" description="Low complexity" evidence="1">
    <location>
        <begin position="213"/>
        <end position="223"/>
    </location>
</feature>
<feature type="region of interest" description="Disordered" evidence="1">
    <location>
        <begin position="108"/>
        <end position="136"/>
    </location>
</feature>
<feature type="compositionally biased region" description="Polar residues" evidence="1">
    <location>
        <begin position="110"/>
        <end position="136"/>
    </location>
</feature>